<proteinExistence type="predicted"/>
<dbReference type="OrthoDB" id="104801at2"/>
<dbReference type="Gene3D" id="2.40.230.20">
    <property type="entry name" value="Nucleoside-specific channel-forming protein, Tsx-like"/>
    <property type="match status" value="1"/>
</dbReference>
<evidence type="ECO:0008006" key="4">
    <source>
        <dbReference type="Google" id="ProtNLM"/>
    </source>
</evidence>
<organism evidence="2 3">
    <name type="scientific">Dankookia rubra</name>
    <dbReference type="NCBI Taxonomy" id="1442381"/>
    <lineage>
        <taxon>Bacteria</taxon>
        <taxon>Pseudomonadati</taxon>
        <taxon>Pseudomonadota</taxon>
        <taxon>Alphaproteobacteria</taxon>
        <taxon>Acetobacterales</taxon>
        <taxon>Roseomonadaceae</taxon>
        <taxon>Dankookia</taxon>
    </lineage>
</organism>
<dbReference type="InterPro" id="IPR036777">
    <property type="entry name" value="Channel_Tsx-like_sf"/>
</dbReference>
<evidence type="ECO:0000313" key="3">
    <source>
        <dbReference type="Proteomes" id="UP000295096"/>
    </source>
</evidence>
<gene>
    <name evidence="2" type="ORF">E2C06_31115</name>
</gene>
<keyword evidence="3" id="KW-1185">Reference proteome</keyword>
<dbReference type="AlphaFoldDB" id="A0A4R5Q981"/>
<keyword evidence="1" id="KW-0732">Signal</keyword>
<reference evidence="2 3" key="1">
    <citation type="journal article" date="2016" name="J. Microbiol.">
        <title>Dankookia rubra gen. nov., sp. nov., an alphaproteobacterium isolated from sediment of a shallow stream.</title>
        <authorList>
            <person name="Kim W.H."/>
            <person name="Kim D.H."/>
            <person name="Kang K."/>
            <person name="Ahn T.Y."/>
        </authorList>
    </citation>
    <scope>NUCLEOTIDE SEQUENCE [LARGE SCALE GENOMIC DNA]</scope>
    <source>
        <strain evidence="2 3">JCM30602</strain>
    </source>
</reference>
<feature type="chain" id="PRO_5020366034" description="Outer envelope protein" evidence="1">
    <location>
        <begin position="26"/>
        <end position="302"/>
    </location>
</feature>
<dbReference type="EMBL" id="SMSJ01000100">
    <property type="protein sequence ID" value="TDH58707.1"/>
    <property type="molecule type" value="Genomic_DNA"/>
</dbReference>
<sequence length="302" mass="32663">MTLPRLALAALLAAAAAALAPTARAQTLEENIGTGAPAGFSDNNVSWRYGPAFREPGVTNAAHANGIDIPKHILNFTHLDGGAMWSNFLSLDLLFSTGRDPARNSDSGAVEFYGIYRGDLSLNQALTTRTFARGSVLQDVSLQLGFDANTKNTEFAPAKKLLVFGPDLHWNIPGGFLSTAIQFSKEWNNNGITDRSVSFDPALEIEVVWSVPLAFTHLPLSFDGFGNLVGPKGTDGFGANTKTEVLTEPRLTLDLGALAFDTPRRLDAFLGYQYWLNKFGNDHTQVPGTLASTVFFGLRYHL</sequence>
<feature type="signal peptide" evidence="1">
    <location>
        <begin position="1"/>
        <end position="25"/>
    </location>
</feature>
<dbReference type="GO" id="GO:0009279">
    <property type="term" value="C:cell outer membrane"/>
    <property type="evidence" value="ECO:0007669"/>
    <property type="project" value="InterPro"/>
</dbReference>
<evidence type="ECO:0000313" key="2">
    <source>
        <dbReference type="EMBL" id="TDH58707.1"/>
    </source>
</evidence>
<comment type="caution">
    <text evidence="2">The sequence shown here is derived from an EMBL/GenBank/DDBJ whole genome shotgun (WGS) entry which is preliminary data.</text>
</comment>
<dbReference type="Proteomes" id="UP000295096">
    <property type="component" value="Unassembled WGS sequence"/>
</dbReference>
<accession>A0A4R5Q981</accession>
<dbReference type="SUPFAM" id="SSF111364">
    <property type="entry name" value="Tsx-like channel"/>
    <property type="match status" value="1"/>
</dbReference>
<evidence type="ECO:0000256" key="1">
    <source>
        <dbReference type="SAM" id="SignalP"/>
    </source>
</evidence>
<dbReference type="RefSeq" id="WP_133292461.1">
    <property type="nucleotide sequence ID" value="NZ_SMSJ01000100.1"/>
</dbReference>
<protein>
    <recommendedName>
        <fullName evidence="4">Outer envelope protein</fullName>
    </recommendedName>
</protein>
<name>A0A4R5Q981_9PROT</name>